<dbReference type="RefSeq" id="WP_093794143.1">
    <property type="nucleotide sequence ID" value="NZ_CP155571.1"/>
</dbReference>
<dbReference type="EMBL" id="CP155571">
    <property type="protein sequence ID" value="XFO73829.1"/>
    <property type="molecule type" value="Genomic_DNA"/>
</dbReference>
<reference evidence="2" key="1">
    <citation type="submission" date="2024-05" db="EMBL/GenBank/DDBJ databases">
        <title>Isolation and characterization of Sporomusa carbonis sp. nov., a carboxydotrophic hydrogenogen in the genus of Sporomusa isolated from a charcoal burning pile.</title>
        <authorList>
            <person name="Boeer T."/>
            <person name="Rosenbaum F."/>
            <person name="Eysell L."/>
            <person name="Mueller V."/>
            <person name="Daniel R."/>
            <person name="Poehlein A."/>
        </authorList>
    </citation>
    <scope>NUCLEOTIDE SEQUENCE [LARGE SCALE GENOMIC DNA]</scope>
    <source>
        <strain evidence="2">DSM 3132</strain>
    </source>
</reference>
<keyword evidence="3" id="KW-1185">Reference proteome</keyword>
<dbReference type="Pfam" id="PF09983">
    <property type="entry name" value="JetD_C"/>
    <property type="match status" value="1"/>
</dbReference>
<dbReference type="Proteomes" id="UP000216052">
    <property type="component" value="Chromosome"/>
</dbReference>
<sequence length="364" mass="41777">MNGYESTKELYKKLRNEVKSCQGKYILLTALLAAAESLGQDMPAFLQSPEGQRTFTSTVRQLVEDAFLSPVGRKPNTLGGLYFKYKIINEITPKDNELVPEMVRIIVPPAKLDYYLKKPGDYIEDREIITIISDFLRQEKFELVTVNERAYELFGDEKFFKGAGKVRSRGELVLKRLGLNYQSIGCKETLEPFFSFSKKDFHLHNERKIYIIENKDTFWSFKENVMGVSAAATVDMLIYGEGRKILSSFKFIEEYEINPKTDDVFYFGDLDPEGINIYAELAAEYPEYRIHPFYTGYEAMLAIGLKRPPAKIPKQQRIKADNMARFLAGFTEGLAEKLSELFTSGCYIPQEALSAAEMRERFGR</sequence>
<evidence type="ECO:0000313" key="3">
    <source>
        <dbReference type="Proteomes" id="UP000216052"/>
    </source>
</evidence>
<proteinExistence type="predicted"/>
<evidence type="ECO:0000259" key="1">
    <source>
        <dbReference type="Pfam" id="PF09983"/>
    </source>
</evidence>
<protein>
    <recommendedName>
        <fullName evidence="1">Wadjet protein JetD C-terminal domain-containing protein</fullName>
    </recommendedName>
</protein>
<name>A0ABZ3J6Z5_SPOA4</name>
<accession>A0ABZ3J6Z5</accession>
<gene>
    <name evidence="2" type="ORF">SPACI_039360</name>
</gene>
<organism evidence="2 3">
    <name type="scientific">Sporomusa acidovorans (strain ATCC 49682 / DSM 3132 / Mol)</name>
    <dbReference type="NCBI Taxonomy" id="1123286"/>
    <lineage>
        <taxon>Bacteria</taxon>
        <taxon>Bacillati</taxon>
        <taxon>Bacillota</taxon>
        <taxon>Negativicutes</taxon>
        <taxon>Selenomonadales</taxon>
        <taxon>Sporomusaceae</taxon>
        <taxon>Sporomusa</taxon>
    </lineage>
</organism>
<dbReference type="InterPro" id="IPR024534">
    <property type="entry name" value="JetD_C"/>
</dbReference>
<feature type="domain" description="Wadjet protein JetD C-terminal" evidence="1">
    <location>
        <begin position="205"/>
        <end position="288"/>
    </location>
</feature>
<evidence type="ECO:0000313" key="2">
    <source>
        <dbReference type="EMBL" id="XFO73829.1"/>
    </source>
</evidence>